<evidence type="ECO:0008006" key="4">
    <source>
        <dbReference type="Google" id="ProtNLM"/>
    </source>
</evidence>
<name>A0A1S2N8U8_9BURK</name>
<keyword evidence="1" id="KW-0732">Signal</keyword>
<sequence length="59" mass="5651">MDTSCKLALVAATSIAGAALVAGLASGTPAPLAVIDAGPHEKVCPSDSVSGDVTFCVHG</sequence>
<proteinExistence type="predicted"/>
<dbReference type="EMBL" id="JRYB01000001">
    <property type="protein sequence ID" value="OIJ41507.1"/>
    <property type="molecule type" value="Genomic_DNA"/>
</dbReference>
<dbReference type="Proteomes" id="UP000180246">
    <property type="component" value="Unassembled WGS sequence"/>
</dbReference>
<evidence type="ECO:0000313" key="3">
    <source>
        <dbReference type="Proteomes" id="UP000180246"/>
    </source>
</evidence>
<reference evidence="2 3" key="1">
    <citation type="submission" date="2014-10" db="EMBL/GenBank/DDBJ databases">
        <authorList>
            <person name="Seo M.-J."/>
            <person name="Seok Y.J."/>
            <person name="Cha I.-T."/>
        </authorList>
    </citation>
    <scope>NUCLEOTIDE SEQUENCE [LARGE SCALE GENOMIC DNA]</scope>
    <source>
        <strain evidence="2 3">NEU</strain>
    </source>
</reference>
<dbReference type="AlphaFoldDB" id="A0A1S2N8U8"/>
<accession>A0A1S2N8U8</accession>
<feature type="signal peptide" evidence="1">
    <location>
        <begin position="1"/>
        <end position="18"/>
    </location>
</feature>
<organism evidence="2 3">
    <name type="scientific">Massilia timonae</name>
    <dbReference type="NCBI Taxonomy" id="47229"/>
    <lineage>
        <taxon>Bacteria</taxon>
        <taxon>Pseudomonadati</taxon>
        <taxon>Pseudomonadota</taxon>
        <taxon>Betaproteobacteria</taxon>
        <taxon>Burkholderiales</taxon>
        <taxon>Oxalobacteraceae</taxon>
        <taxon>Telluria group</taxon>
        <taxon>Massilia</taxon>
    </lineage>
</organism>
<evidence type="ECO:0000256" key="1">
    <source>
        <dbReference type="SAM" id="SignalP"/>
    </source>
</evidence>
<gene>
    <name evidence="2" type="ORF">LO55_2184</name>
</gene>
<dbReference type="RefSeq" id="WP_143054500.1">
    <property type="nucleotide sequence ID" value="NZ_JRYB01000001.1"/>
</dbReference>
<comment type="caution">
    <text evidence="2">The sequence shown here is derived from an EMBL/GenBank/DDBJ whole genome shotgun (WGS) entry which is preliminary data.</text>
</comment>
<protein>
    <recommendedName>
        <fullName evidence="4">Lipoprotein</fullName>
    </recommendedName>
</protein>
<feature type="chain" id="PRO_5010356353" description="Lipoprotein" evidence="1">
    <location>
        <begin position="19"/>
        <end position="59"/>
    </location>
</feature>
<evidence type="ECO:0000313" key="2">
    <source>
        <dbReference type="EMBL" id="OIJ41507.1"/>
    </source>
</evidence>